<dbReference type="GO" id="GO:0016787">
    <property type="term" value="F:hydrolase activity"/>
    <property type="evidence" value="ECO:0007669"/>
    <property type="project" value="UniProtKB-KW"/>
</dbReference>
<accession>A0A5B9DTI6</accession>
<dbReference type="EMBL" id="CP041690">
    <property type="protein sequence ID" value="QEE22225.1"/>
    <property type="molecule type" value="Genomic_DNA"/>
</dbReference>
<dbReference type="Proteomes" id="UP000321062">
    <property type="component" value="Chromosome"/>
</dbReference>
<evidence type="ECO:0000313" key="2">
    <source>
        <dbReference type="EMBL" id="QEE22225.1"/>
    </source>
</evidence>
<protein>
    <submittedName>
        <fullName evidence="2">Amidohydrolase family protein</fullName>
    </submittedName>
</protein>
<dbReference type="PANTHER" id="PTHR43569:SF2">
    <property type="entry name" value="AMIDOHYDROLASE-RELATED DOMAIN-CONTAINING PROTEIN"/>
    <property type="match status" value="1"/>
</dbReference>
<dbReference type="AlphaFoldDB" id="A0A5B9DTI6"/>
<organism evidence="2 3">
    <name type="scientific">Paradevosia tibetensis</name>
    <dbReference type="NCBI Taxonomy" id="1447062"/>
    <lineage>
        <taxon>Bacteria</taxon>
        <taxon>Pseudomonadati</taxon>
        <taxon>Pseudomonadota</taxon>
        <taxon>Alphaproteobacteria</taxon>
        <taxon>Hyphomicrobiales</taxon>
        <taxon>Devosiaceae</taxon>
        <taxon>Paradevosia</taxon>
    </lineage>
</organism>
<proteinExistence type="inferred from homology"/>
<dbReference type="SUPFAM" id="SSF51556">
    <property type="entry name" value="Metallo-dependent hydrolases"/>
    <property type="match status" value="1"/>
</dbReference>
<gene>
    <name evidence="2" type="ORF">FNA67_19575</name>
</gene>
<dbReference type="RefSeq" id="WP_147657760.1">
    <property type="nucleotide sequence ID" value="NZ_BMFM01000001.1"/>
</dbReference>
<reference evidence="2 3" key="1">
    <citation type="journal article" date="2015" name="Int. J. Syst. Evol. Microbiol.">
        <title>Youhaiella tibetensis gen. nov., sp. nov., isolated from subsurface sediment.</title>
        <authorList>
            <person name="Wang Y.X."/>
            <person name="Huang F.Q."/>
            <person name="Nogi Y."/>
            <person name="Pang S.J."/>
            <person name="Wang P.K."/>
            <person name="Lv J."/>
        </authorList>
    </citation>
    <scope>NUCLEOTIDE SEQUENCE [LARGE SCALE GENOMIC DNA]</scope>
    <source>
        <strain evidence="3">fig4</strain>
    </source>
</reference>
<keyword evidence="2" id="KW-0378">Hydrolase</keyword>
<sequence>MRILDTHLHLVYQDRFSYPWLANAEPLNRQWTAESYFAEAEKLGIESAIHMEVDVAEPDIAGETAFVTQVHPRVIGAVASGRPEHEGFAEYLDLLVRNPKVRGVRRILHESPNELSQTPLFAENLRRLAPYHLSFDLCLRADQLPIGADLADKAPEVHFVLDHCGVPKVAAMELDPWRQYIRELASRPNVNAKISGIVAYAKPDWTVDDLRPFAEHVIESFGWDRVVWGSDHPVCTLTANLTRWVEATHQILSGASDDEKAKLLHRNAERIYRV</sequence>
<evidence type="ECO:0000313" key="3">
    <source>
        <dbReference type="Proteomes" id="UP000321062"/>
    </source>
</evidence>
<comment type="similarity">
    <text evidence="1">Belongs to the metallo-dependent hydrolases superfamily.</text>
</comment>
<keyword evidence="3" id="KW-1185">Reference proteome</keyword>
<dbReference type="InterPro" id="IPR006680">
    <property type="entry name" value="Amidohydro-rel"/>
</dbReference>
<dbReference type="Pfam" id="PF04909">
    <property type="entry name" value="Amidohydro_2"/>
    <property type="match status" value="1"/>
</dbReference>
<dbReference type="Gene3D" id="3.20.20.140">
    <property type="entry name" value="Metal-dependent hydrolases"/>
    <property type="match status" value="1"/>
</dbReference>
<dbReference type="InterPro" id="IPR052350">
    <property type="entry name" value="Metallo-dep_Lactonases"/>
</dbReference>
<dbReference type="KEGG" id="yti:FNA67_19575"/>
<evidence type="ECO:0000256" key="1">
    <source>
        <dbReference type="ARBA" id="ARBA00038310"/>
    </source>
</evidence>
<name>A0A5B9DTI6_9HYPH</name>
<dbReference type="InterPro" id="IPR032466">
    <property type="entry name" value="Metal_Hydrolase"/>
</dbReference>
<dbReference type="OrthoDB" id="9787654at2"/>
<dbReference type="PANTHER" id="PTHR43569">
    <property type="entry name" value="AMIDOHYDROLASE"/>
    <property type="match status" value="1"/>
</dbReference>